<evidence type="ECO:0000256" key="1">
    <source>
        <dbReference type="SAM" id="MobiDB-lite"/>
    </source>
</evidence>
<dbReference type="Pfam" id="PF14559">
    <property type="entry name" value="TPR_19"/>
    <property type="match status" value="1"/>
</dbReference>
<name>A0A918YX94_9GAMM</name>
<keyword evidence="2" id="KW-0732">Signal</keyword>
<sequence>MRRVESTARTALVLPLVATLAACASLGAPRPAPDYATSLDEADAALTLGRTDLAVSALERAAQADPTRKDPWLRLAALHAQAERPGAAAQAAEEVLRRDPADADARALLLNSSLRLATATLERARREKWAAAPRADLDRLVHAVRATVGTDALVPEAVREELATLRARAEKAPKCTPPKDAKPAGDPFRALGADEPAPEKGEKKDK</sequence>
<dbReference type="AlphaFoldDB" id="A0A918YX94"/>
<protein>
    <recommendedName>
        <fullName evidence="5">Tetratricopeptide repeat protein</fullName>
    </recommendedName>
</protein>
<evidence type="ECO:0000313" key="4">
    <source>
        <dbReference type="Proteomes" id="UP000636453"/>
    </source>
</evidence>
<feature type="compositionally biased region" description="Basic and acidic residues" evidence="1">
    <location>
        <begin position="167"/>
        <end position="183"/>
    </location>
</feature>
<dbReference type="Gene3D" id="1.25.40.10">
    <property type="entry name" value="Tetratricopeptide repeat domain"/>
    <property type="match status" value="1"/>
</dbReference>
<reference evidence="3" key="1">
    <citation type="journal article" date="2014" name="Int. J. Syst. Evol. Microbiol.">
        <title>Complete genome sequence of Corynebacterium casei LMG S-19264T (=DSM 44701T), isolated from a smear-ripened cheese.</title>
        <authorList>
            <consortium name="US DOE Joint Genome Institute (JGI-PGF)"/>
            <person name="Walter F."/>
            <person name="Albersmeier A."/>
            <person name="Kalinowski J."/>
            <person name="Ruckert C."/>
        </authorList>
    </citation>
    <scope>NUCLEOTIDE SEQUENCE</scope>
    <source>
        <strain evidence="3">KCTC 32020</strain>
    </source>
</reference>
<accession>A0A918YX94</accession>
<dbReference type="InterPro" id="IPR011990">
    <property type="entry name" value="TPR-like_helical_dom_sf"/>
</dbReference>
<feature type="signal peptide" evidence="2">
    <location>
        <begin position="1"/>
        <end position="24"/>
    </location>
</feature>
<dbReference type="EMBL" id="BNCF01000002">
    <property type="protein sequence ID" value="GHE27711.1"/>
    <property type="molecule type" value="Genomic_DNA"/>
</dbReference>
<feature type="chain" id="PRO_5037356497" description="Tetratricopeptide repeat protein" evidence="2">
    <location>
        <begin position="25"/>
        <end position="206"/>
    </location>
</feature>
<evidence type="ECO:0000256" key="2">
    <source>
        <dbReference type="SAM" id="SignalP"/>
    </source>
</evidence>
<dbReference type="RefSeq" id="WP_146472038.1">
    <property type="nucleotide sequence ID" value="NZ_BNCF01000002.1"/>
</dbReference>
<organism evidence="3 4">
    <name type="scientific">Vulcaniibacterium thermophilum</name>
    <dbReference type="NCBI Taxonomy" id="1169913"/>
    <lineage>
        <taxon>Bacteria</taxon>
        <taxon>Pseudomonadati</taxon>
        <taxon>Pseudomonadota</taxon>
        <taxon>Gammaproteobacteria</taxon>
        <taxon>Lysobacterales</taxon>
        <taxon>Lysobacteraceae</taxon>
        <taxon>Vulcaniibacterium</taxon>
    </lineage>
</organism>
<dbReference type="PROSITE" id="PS51257">
    <property type="entry name" value="PROKAR_LIPOPROTEIN"/>
    <property type="match status" value="1"/>
</dbReference>
<proteinExistence type="predicted"/>
<feature type="compositionally biased region" description="Basic and acidic residues" evidence="1">
    <location>
        <begin position="197"/>
        <end position="206"/>
    </location>
</feature>
<dbReference type="OrthoDB" id="6005230at2"/>
<keyword evidence="4" id="KW-1185">Reference proteome</keyword>
<reference evidence="3" key="2">
    <citation type="submission" date="2020-09" db="EMBL/GenBank/DDBJ databases">
        <authorList>
            <person name="Sun Q."/>
            <person name="Kim S."/>
        </authorList>
    </citation>
    <scope>NUCLEOTIDE SEQUENCE</scope>
    <source>
        <strain evidence="3">KCTC 32020</strain>
    </source>
</reference>
<comment type="caution">
    <text evidence="3">The sequence shown here is derived from an EMBL/GenBank/DDBJ whole genome shotgun (WGS) entry which is preliminary data.</text>
</comment>
<dbReference type="Proteomes" id="UP000636453">
    <property type="component" value="Unassembled WGS sequence"/>
</dbReference>
<dbReference type="SUPFAM" id="SSF48452">
    <property type="entry name" value="TPR-like"/>
    <property type="match status" value="1"/>
</dbReference>
<evidence type="ECO:0000313" key="3">
    <source>
        <dbReference type="EMBL" id="GHE27711.1"/>
    </source>
</evidence>
<evidence type="ECO:0008006" key="5">
    <source>
        <dbReference type="Google" id="ProtNLM"/>
    </source>
</evidence>
<feature type="region of interest" description="Disordered" evidence="1">
    <location>
        <begin position="167"/>
        <end position="206"/>
    </location>
</feature>
<gene>
    <name evidence="3" type="ORF">GCM10007167_06500</name>
</gene>